<feature type="transmembrane region" description="Helical" evidence="8">
    <location>
        <begin position="34"/>
        <end position="52"/>
    </location>
</feature>
<dbReference type="Proteomes" id="UP000315724">
    <property type="component" value="Chromosome"/>
</dbReference>
<organism evidence="10 11">
    <name type="scientific">Thalassoglobus polymorphus</name>
    <dbReference type="NCBI Taxonomy" id="2527994"/>
    <lineage>
        <taxon>Bacteria</taxon>
        <taxon>Pseudomonadati</taxon>
        <taxon>Planctomycetota</taxon>
        <taxon>Planctomycetia</taxon>
        <taxon>Planctomycetales</taxon>
        <taxon>Planctomycetaceae</taxon>
        <taxon>Thalassoglobus</taxon>
    </lineage>
</organism>
<gene>
    <name evidence="10" type="primary">mrpD</name>
    <name evidence="10" type="ORF">Mal48_34190</name>
</gene>
<dbReference type="InterPro" id="IPR050586">
    <property type="entry name" value="CPA3_Na-H_Antiporter_D"/>
</dbReference>
<feature type="transmembrane region" description="Helical" evidence="8">
    <location>
        <begin position="272"/>
        <end position="294"/>
    </location>
</feature>
<evidence type="ECO:0000256" key="2">
    <source>
        <dbReference type="ARBA" id="ARBA00005346"/>
    </source>
</evidence>
<feature type="transmembrane region" description="Helical" evidence="8">
    <location>
        <begin position="82"/>
        <end position="102"/>
    </location>
</feature>
<feature type="transmembrane region" description="Helical" evidence="8">
    <location>
        <begin position="59"/>
        <end position="76"/>
    </location>
</feature>
<evidence type="ECO:0000259" key="9">
    <source>
        <dbReference type="Pfam" id="PF00361"/>
    </source>
</evidence>
<feature type="transmembrane region" description="Helical" evidence="8">
    <location>
        <begin position="164"/>
        <end position="185"/>
    </location>
</feature>
<feature type="transmembrane region" description="Helical" evidence="8">
    <location>
        <begin position="205"/>
        <end position="231"/>
    </location>
</feature>
<keyword evidence="3" id="KW-1003">Cell membrane</keyword>
<feature type="transmembrane region" description="Helical" evidence="8">
    <location>
        <begin position="455"/>
        <end position="475"/>
    </location>
</feature>
<evidence type="ECO:0000256" key="5">
    <source>
        <dbReference type="ARBA" id="ARBA00022989"/>
    </source>
</evidence>
<dbReference type="GO" id="GO:0008137">
    <property type="term" value="F:NADH dehydrogenase (ubiquinone) activity"/>
    <property type="evidence" value="ECO:0007669"/>
    <property type="project" value="InterPro"/>
</dbReference>
<dbReference type="PANTHER" id="PTHR42703:SF1">
    <property type="entry name" value="NA(+)_H(+) ANTIPORTER SUBUNIT D1"/>
    <property type="match status" value="1"/>
</dbReference>
<evidence type="ECO:0000256" key="8">
    <source>
        <dbReference type="SAM" id="Phobius"/>
    </source>
</evidence>
<feature type="transmembrane region" description="Helical" evidence="8">
    <location>
        <begin position="370"/>
        <end position="392"/>
    </location>
</feature>
<dbReference type="GO" id="GO:0005886">
    <property type="term" value="C:plasma membrane"/>
    <property type="evidence" value="ECO:0007669"/>
    <property type="project" value="UniProtKB-SubCell"/>
</dbReference>
<keyword evidence="11" id="KW-1185">Reference proteome</keyword>
<feature type="transmembrane region" description="Helical" evidence="8">
    <location>
        <begin position="301"/>
        <end position="323"/>
    </location>
</feature>
<dbReference type="KEGG" id="tpol:Mal48_34190"/>
<feature type="transmembrane region" description="Helical" evidence="8">
    <location>
        <begin position="404"/>
        <end position="424"/>
    </location>
</feature>
<dbReference type="PANTHER" id="PTHR42703">
    <property type="entry name" value="NADH DEHYDROGENASE"/>
    <property type="match status" value="1"/>
</dbReference>
<keyword evidence="6 8" id="KW-0472">Membrane</keyword>
<dbReference type="InterPro" id="IPR003918">
    <property type="entry name" value="NADH_UbQ_OxRdtase"/>
</dbReference>
<evidence type="ECO:0000256" key="3">
    <source>
        <dbReference type="ARBA" id="ARBA00022475"/>
    </source>
</evidence>
<evidence type="ECO:0000256" key="4">
    <source>
        <dbReference type="ARBA" id="ARBA00022692"/>
    </source>
</evidence>
<feature type="domain" description="NADH:quinone oxidoreductase/Mrp antiporter transmembrane" evidence="9">
    <location>
        <begin position="129"/>
        <end position="420"/>
    </location>
</feature>
<evidence type="ECO:0000313" key="11">
    <source>
        <dbReference type="Proteomes" id="UP000315724"/>
    </source>
</evidence>
<evidence type="ECO:0000256" key="1">
    <source>
        <dbReference type="ARBA" id="ARBA00004651"/>
    </source>
</evidence>
<keyword evidence="4 7" id="KW-0812">Transmembrane</keyword>
<dbReference type="OrthoDB" id="9811718at2"/>
<feature type="transmembrane region" description="Helical" evidence="8">
    <location>
        <begin position="134"/>
        <end position="152"/>
    </location>
</feature>
<comment type="similarity">
    <text evidence="2">Belongs to the CPA3 antiporters (TC 2.A.63) subunit D family.</text>
</comment>
<dbReference type="AlphaFoldDB" id="A0A517QRC3"/>
<evidence type="ECO:0000256" key="7">
    <source>
        <dbReference type="RuleBase" id="RU000320"/>
    </source>
</evidence>
<dbReference type="Pfam" id="PF00361">
    <property type="entry name" value="Proton_antipo_M"/>
    <property type="match status" value="1"/>
</dbReference>
<proteinExistence type="inferred from homology"/>
<dbReference type="GO" id="GO:0042773">
    <property type="term" value="P:ATP synthesis coupled electron transport"/>
    <property type="evidence" value="ECO:0007669"/>
    <property type="project" value="InterPro"/>
</dbReference>
<name>A0A517QRC3_9PLAN</name>
<feature type="transmembrane region" description="Helical" evidence="8">
    <location>
        <begin position="329"/>
        <end position="349"/>
    </location>
</feature>
<dbReference type="PRINTS" id="PR01437">
    <property type="entry name" value="NUOXDRDTASE4"/>
</dbReference>
<accession>A0A517QRC3</accession>
<dbReference type="EMBL" id="CP036267">
    <property type="protein sequence ID" value="QDT34159.1"/>
    <property type="molecule type" value="Genomic_DNA"/>
</dbReference>
<comment type="subcellular location">
    <subcellularLocation>
        <location evidence="1">Cell membrane</location>
        <topology evidence="1">Multi-pass membrane protein</topology>
    </subcellularLocation>
    <subcellularLocation>
        <location evidence="7">Membrane</location>
        <topology evidence="7">Multi-pass membrane protein</topology>
    </subcellularLocation>
</comment>
<feature type="transmembrane region" description="Helical" evidence="8">
    <location>
        <begin position="109"/>
        <end position="128"/>
    </location>
</feature>
<evidence type="ECO:0000313" key="10">
    <source>
        <dbReference type="EMBL" id="QDT34159.1"/>
    </source>
</evidence>
<keyword evidence="5 8" id="KW-1133">Transmembrane helix</keyword>
<dbReference type="RefSeq" id="WP_145201656.1">
    <property type="nucleotide sequence ID" value="NZ_CP036267.1"/>
</dbReference>
<reference evidence="10 11" key="1">
    <citation type="submission" date="2019-02" db="EMBL/GenBank/DDBJ databases">
        <title>Deep-cultivation of Planctomycetes and their phenomic and genomic characterization uncovers novel biology.</title>
        <authorList>
            <person name="Wiegand S."/>
            <person name="Jogler M."/>
            <person name="Boedeker C."/>
            <person name="Pinto D."/>
            <person name="Vollmers J."/>
            <person name="Rivas-Marin E."/>
            <person name="Kohn T."/>
            <person name="Peeters S.H."/>
            <person name="Heuer A."/>
            <person name="Rast P."/>
            <person name="Oberbeckmann S."/>
            <person name="Bunk B."/>
            <person name="Jeske O."/>
            <person name="Meyerdierks A."/>
            <person name="Storesund J.E."/>
            <person name="Kallscheuer N."/>
            <person name="Luecker S."/>
            <person name="Lage O.M."/>
            <person name="Pohl T."/>
            <person name="Merkel B.J."/>
            <person name="Hornburger P."/>
            <person name="Mueller R.-W."/>
            <person name="Bruemmer F."/>
            <person name="Labrenz M."/>
            <person name="Spormann A.M."/>
            <person name="Op den Camp H."/>
            <person name="Overmann J."/>
            <person name="Amann R."/>
            <person name="Jetten M.S.M."/>
            <person name="Mascher T."/>
            <person name="Medema M.H."/>
            <person name="Devos D.P."/>
            <person name="Kaster A.-K."/>
            <person name="Ovreas L."/>
            <person name="Rohde M."/>
            <person name="Galperin M.Y."/>
            <person name="Jogler C."/>
        </authorList>
    </citation>
    <scope>NUCLEOTIDE SEQUENCE [LARGE SCALE GENOMIC DNA]</scope>
    <source>
        <strain evidence="10 11">Mal48</strain>
    </source>
</reference>
<evidence type="ECO:0000256" key="6">
    <source>
        <dbReference type="ARBA" id="ARBA00023136"/>
    </source>
</evidence>
<sequence>MIEQVAIILPIVLPLATMAVLLLVWKSIAAQKVIGVIGSTLLMASAAALICLVNRDGMIVLQVGSWPAPFGITLVADRLSSIMVMLAGLMVFAVSIYSLVMIDDRRVDFGFHPLVQLLLMGVCGAFLTGDLFNLYVWFEVMLIASFVLLTLGGERGQLEGAIKYVTLNLISSAVFLAAIGVIYAATGTLNMADLALKLRSFTDDGTVSVLAMLFLIAFGTKAAVFPLFFWLPASYHTPPAAVSAIFAGLLTKVGVYSLIRAFTLLFVTDLEFTHNLLLLIAGLTMVTGVLGAMAQSEIRRILSFHIVSQIGYMLMGLALYTPLALAGSVFYIIHHIVVKTNLFLIAGIIERRFGTGRLAEIGGLYRSAPVLATLFFLSAMSLAGVPPLSGFFAKLTLIRGGLEAEGYAIVVVALAVSLLTLFSMTKIWAEAFWKPAPEGAATETSQNPYTMFERLSLFGPTLLLVTITVGIGVMAGPVMNASMATAEQLLDPDIYIQAVLPDQYLIESEGDLLIDDSTSEAHGLLPSPRGETH</sequence>
<protein>
    <submittedName>
        <fullName evidence="10">Na(+)/H(+) antiporter subunit D</fullName>
    </submittedName>
</protein>
<dbReference type="InterPro" id="IPR001750">
    <property type="entry name" value="ND/Mrp_TM"/>
</dbReference>
<feature type="transmembrane region" description="Helical" evidence="8">
    <location>
        <begin position="7"/>
        <end position="28"/>
    </location>
</feature>
<feature type="transmembrane region" description="Helical" evidence="8">
    <location>
        <begin position="243"/>
        <end position="266"/>
    </location>
</feature>
<dbReference type="NCBIfam" id="NF009306">
    <property type="entry name" value="PRK12663.1"/>
    <property type="match status" value="1"/>
</dbReference>